<dbReference type="AlphaFoldDB" id="A0AAQ3PPC3"/>
<sequence>MTAWPRAIVLQGFYAMTSLGTQQGENVGINLGPNSFDRENRATPLVSILVRVIVGAHLRPFSYWSGPRTPKPYK</sequence>
<dbReference type="Proteomes" id="UP001341281">
    <property type="component" value="Chromosome 01"/>
</dbReference>
<keyword evidence="2" id="KW-1185">Reference proteome</keyword>
<protein>
    <submittedName>
        <fullName evidence="1">Uncharacterized protein</fullName>
    </submittedName>
</protein>
<evidence type="ECO:0000313" key="1">
    <source>
        <dbReference type="EMBL" id="WVZ54235.1"/>
    </source>
</evidence>
<name>A0AAQ3PPC3_PASNO</name>
<proteinExistence type="predicted"/>
<organism evidence="1 2">
    <name type="scientific">Paspalum notatum var. saurae</name>
    <dbReference type="NCBI Taxonomy" id="547442"/>
    <lineage>
        <taxon>Eukaryota</taxon>
        <taxon>Viridiplantae</taxon>
        <taxon>Streptophyta</taxon>
        <taxon>Embryophyta</taxon>
        <taxon>Tracheophyta</taxon>
        <taxon>Spermatophyta</taxon>
        <taxon>Magnoliopsida</taxon>
        <taxon>Liliopsida</taxon>
        <taxon>Poales</taxon>
        <taxon>Poaceae</taxon>
        <taxon>PACMAD clade</taxon>
        <taxon>Panicoideae</taxon>
        <taxon>Andropogonodae</taxon>
        <taxon>Paspaleae</taxon>
        <taxon>Paspalinae</taxon>
        <taxon>Paspalum</taxon>
    </lineage>
</organism>
<evidence type="ECO:0000313" key="2">
    <source>
        <dbReference type="Proteomes" id="UP001341281"/>
    </source>
</evidence>
<dbReference type="EMBL" id="CP144745">
    <property type="protein sequence ID" value="WVZ54235.1"/>
    <property type="molecule type" value="Genomic_DNA"/>
</dbReference>
<gene>
    <name evidence="1" type="ORF">U9M48_005062</name>
</gene>
<accession>A0AAQ3PPC3</accession>
<reference evidence="1 2" key="1">
    <citation type="submission" date="2024-02" db="EMBL/GenBank/DDBJ databases">
        <title>High-quality chromosome-scale genome assembly of Pensacola bahiagrass (Paspalum notatum Flugge var. saurae).</title>
        <authorList>
            <person name="Vega J.M."/>
            <person name="Podio M."/>
            <person name="Orjuela J."/>
            <person name="Siena L.A."/>
            <person name="Pessino S.C."/>
            <person name="Combes M.C."/>
            <person name="Mariac C."/>
            <person name="Albertini E."/>
            <person name="Pupilli F."/>
            <person name="Ortiz J.P.A."/>
            <person name="Leblanc O."/>
        </authorList>
    </citation>
    <scope>NUCLEOTIDE SEQUENCE [LARGE SCALE GENOMIC DNA]</scope>
    <source>
        <strain evidence="1">R1</strain>
        <tissue evidence="1">Leaf</tissue>
    </source>
</reference>